<feature type="region of interest" description="Disordered" evidence="1">
    <location>
        <begin position="1"/>
        <end position="41"/>
    </location>
</feature>
<comment type="caution">
    <text evidence="3">The sequence shown here is derived from an EMBL/GenBank/DDBJ whole genome shotgun (WGS) entry which is preliminary data.</text>
</comment>
<keyword evidence="4" id="KW-1185">Reference proteome</keyword>
<dbReference type="PANTHER" id="PTHR37848:SF1">
    <property type="entry name" value="SUN DOMAIN-CONTAINING PROTEIN"/>
    <property type="match status" value="1"/>
</dbReference>
<gene>
    <name evidence="3" type="ORF">NUU61_008044</name>
</gene>
<accession>A0A9W9ERM3</accession>
<dbReference type="EMBL" id="JAPMSZ010000010">
    <property type="protein sequence ID" value="KAJ5086737.1"/>
    <property type="molecule type" value="Genomic_DNA"/>
</dbReference>
<dbReference type="GeneID" id="81397738"/>
<name>A0A9W9ERM3_9EURO</name>
<dbReference type="OrthoDB" id="203796at2759"/>
<keyword evidence="2" id="KW-0472">Membrane</keyword>
<evidence type="ECO:0000256" key="2">
    <source>
        <dbReference type="SAM" id="Phobius"/>
    </source>
</evidence>
<dbReference type="PANTHER" id="PTHR37848">
    <property type="entry name" value="EXPRESSED PROTEIN"/>
    <property type="match status" value="1"/>
</dbReference>
<organism evidence="3 4">
    <name type="scientific">Penicillium alfredii</name>
    <dbReference type="NCBI Taxonomy" id="1506179"/>
    <lineage>
        <taxon>Eukaryota</taxon>
        <taxon>Fungi</taxon>
        <taxon>Dikarya</taxon>
        <taxon>Ascomycota</taxon>
        <taxon>Pezizomycotina</taxon>
        <taxon>Eurotiomycetes</taxon>
        <taxon>Eurotiomycetidae</taxon>
        <taxon>Eurotiales</taxon>
        <taxon>Aspergillaceae</taxon>
        <taxon>Penicillium</taxon>
    </lineage>
</organism>
<dbReference type="AlphaFoldDB" id="A0A9W9ERM3"/>
<evidence type="ECO:0000313" key="4">
    <source>
        <dbReference type="Proteomes" id="UP001141434"/>
    </source>
</evidence>
<feature type="transmembrane region" description="Helical" evidence="2">
    <location>
        <begin position="294"/>
        <end position="315"/>
    </location>
</feature>
<evidence type="ECO:0000313" key="3">
    <source>
        <dbReference type="EMBL" id="KAJ5086737.1"/>
    </source>
</evidence>
<proteinExistence type="predicted"/>
<protein>
    <submittedName>
        <fullName evidence="3">Uncharacterized protein</fullName>
    </submittedName>
</protein>
<dbReference type="RefSeq" id="XP_056508862.1">
    <property type="nucleotide sequence ID" value="XM_056658569.1"/>
</dbReference>
<reference evidence="3" key="2">
    <citation type="journal article" date="2023" name="IMA Fungus">
        <title>Comparative genomic study of the Penicillium genus elucidates a diverse pangenome and 15 lateral gene transfer events.</title>
        <authorList>
            <person name="Petersen C."/>
            <person name="Sorensen T."/>
            <person name="Nielsen M.R."/>
            <person name="Sondergaard T.E."/>
            <person name="Sorensen J.L."/>
            <person name="Fitzpatrick D.A."/>
            <person name="Frisvad J.C."/>
            <person name="Nielsen K.L."/>
        </authorList>
    </citation>
    <scope>NUCLEOTIDE SEQUENCE</scope>
    <source>
        <strain evidence="3">IBT 34128</strain>
    </source>
</reference>
<reference evidence="3" key="1">
    <citation type="submission" date="2022-11" db="EMBL/GenBank/DDBJ databases">
        <authorList>
            <person name="Petersen C."/>
        </authorList>
    </citation>
    <scope>NUCLEOTIDE SEQUENCE</scope>
    <source>
        <strain evidence="3">IBT 34128</strain>
    </source>
</reference>
<keyword evidence="2" id="KW-0812">Transmembrane</keyword>
<evidence type="ECO:0000256" key="1">
    <source>
        <dbReference type="SAM" id="MobiDB-lite"/>
    </source>
</evidence>
<keyword evidence="2" id="KW-1133">Transmembrane helix</keyword>
<sequence length="443" mass="50184">MGRLNQDDLPGASSHSLYSLDSDDLPPPYTDEPSLDAAPAIQHPAPSFLPLRLVDSAYILPGTTDIKPHDTRAVTLAPILSRNSDELFRAIRSQMKLPLRPLLGVRGTHTESSHDRKEKRNQTVTDFEFQLDLAETMLTGWEGDPLCQNWMEIAVIRDGDDKPAFRGGILRSRTYKAPASRSVASHAEDSEAALLGSDTAVDTGDQRDSPALARVKADLQMWCERFCLDPSPVKSFTLHRHLQGFDYRIMHNVLASHIQSLNYRGSVNFWFSKAHSSVTIYSPHWINRMRTNKFIWWVFVILQLWIVTWPIIWLLEKRYEVAHTQWNASLKPEVDSGLVKCYAQGRDESALAEYWTPAVKQAAWSRRRGEAGLLTRLDADRLQGMTTEQLLHLRAETSDAERNRQDRVNRGEAGFVDNVVGLVRGIGEVRQDWRLTMGWGGDC</sequence>
<dbReference type="Proteomes" id="UP001141434">
    <property type="component" value="Unassembled WGS sequence"/>
</dbReference>